<dbReference type="OrthoDB" id="7863753at2"/>
<dbReference type="InterPro" id="IPR000182">
    <property type="entry name" value="GNAT_dom"/>
</dbReference>
<evidence type="ECO:0000256" key="3">
    <source>
        <dbReference type="ARBA" id="ARBA00038502"/>
    </source>
</evidence>
<evidence type="ECO:0000259" key="4">
    <source>
        <dbReference type="Pfam" id="PF13302"/>
    </source>
</evidence>
<keyword evidence="1 5" id="KW-0808">Transferase</keyword>
<dbReference type="AlphaFoldDB" id="A0A1I0RXL8"/>
<evidence type="ECO:0000313" key="5">
    <source>
        <dbReference type="EMBL" id="SEW46339.1"/>
    </source>
</evidence>
<proteinExistence type="inferred from homology"/>
<dbReference type="Proteomes" id="UP000199701">
    <property type="component" value="Unassembled WGS sequence"/>
</dbReference>
<dbReference type="PANTHER" id="PTHR43792">
    <property type="entry name" value="GNAT FAMILY, PUTATIVE (AFU_ORTHOLOGUE AFUA_3G00765)-RELATED-RELATED"/>
    <property type="match status" value="1"/>
</dbReference>
<dbReference type="GO" id="GO:0005737">
    <property type="term" value="C:cytoplasm"/>
    <property type="evidence" value="ECO:0007669"/>
    <property type="project" value="TreeGrafter"/>
</dbReference>
<comment type="similarity">
    <text evidence="3">Belongs to the acetyltransferase family. RimJ subfamily.</text>
</comment>
<dbReference type="STRING" id="99656.SAMN05421659_13116"/>
<feature type="domain" description="N-acetyltransferase" evidence="4">
    <location>
        <begin position="22"/>
        <end position="111"/>
    </location>
</feature>
<evidence type="ECO:0000256" key="2">
    <source>
        <dbReference type="ARBA" id="ARBA00023315"/>
    </source>
</evidence>
<gene>
    <name evidence="5" type="ORF">SAMN05421659_13116</name>
</gene>
<dbReference type="Gene3D" id="3.40.630.30">
    <property type="match status" value="1"/>
</dbReference>
<dbReference type="RefSeq" id="WP_092458349.1">
    <property type="nucleotide sequence ID" value="NZ_FOJI01000031.1"/>
</dbReference>
<organism evidence="5 6">
    <name type="scientific">[Clostridium] fimetarium</name>
    <dbReference type="NCBI Taxonomy" id="99656"/>
    <lineage>
        <taxon>Bacteria</taxon>
        <taxon>Bacillati</taxon>
        <taxon>Bacillota</taxon>
        <taxon>Clostridia</taxon>
        <taxon>Lachnospirales</taxon>
        <taxon>Lachnospiraceae</taxon>
    </lineage>
</organism>
<protein>
    <submittedName>
        <fullName evidence="5">Ribosomal-protein-alanine N-acetyltransferase</fullName>
    </submittedName>
</protein>
<dbReference type="GO" id="GO:0008999">
    <property type="term" value="F:protein-N-terminal-alanine acetyltransferase activity"/>
    <property type="evidence" value="ECO:0007669"/>
    <property type="project" value="TreeGrafter"/>
</dbReference>
<evidence type="ECO:0000256" key="1">
    <source>
        <dbReference type="ARBA" id="ARBA00022679"/>
    </source>
</evidence>
<keyword evidence="6" id="KW-1185">Reference proteome</keyword>
<evidence type="ECO:0000313" key="6">
    <source>
        <dbReference type="Proteomes" id="UP000199701"/>
    </source>
</evidence>
<reference evidence="5 6" key="1">
    <citation type="submission" date="2016-10" db="EMBL/GenBank/DDBJ databases">
        <authorList>
            <person name="de Groot N.N."/>
        </authorList>
    </citation>
    <scope>NUCLEOTIDE SEQUENCE [LARGE SCALE GENOMIC DNA]</scope>
    <source>
        <strain evidence="5 6">DSM 9179</strain>
    </source>
</reference>
<dbReference type="PANTHER" id="PTHR43792:SF8">
    <property type="entry name" value="[RIBOSOMAL PROTEIN US5]-ALANINE N-ACETYLTRANSFERASE"/>
    <property type="match status" value="1"/>
</dbReference>
<keyword evidence="2" id="KW-0012">Acyltransferase</keyword>
<name>A0A1I0RXL8_9FIRM</name>
<dbReference type="SUPFAM" id="SSF55729">
    <property type="entry name" value="Acyl-CoA N-acyltransferases (Nat)"/>
    <property type="match status" value="1"/>
</dbReference>
<dbReference type="EMBL" id="FOJI01000031">
    <property type="protein sequence ID" value="SEW46339.1"/>
    <property type="molecule type" value="Genomic_DNA"/>
</dbReference>
<dbReference type="Pfam" id="PF13302">
    <property type="entry name" value="Acetyltransf_3"/>
    <property type="match status" value="1"/>
</dbReference>
<sequence length="137" mass="16087">MEIELKKWCSTYKFDLIKLCNDVDRSWIYRAILHDGKLIGNISIEKKHDVFEKDAEIGYMMSAEKYDYGYTTIAISHICEIAFNELDLKRITGLVYEPNKASRRVLEKNKFVLEGIMKDAVYKNGNTYNLCIYGKYF</sequence>
<dbReference type="InterPro" id="IPR016181">
    <property type="entry name" value="Acyl_CoA_acyltransferase"/>
</dbReference>
<dbReference type="InterPro" id="IPR051531">
    <property type="entry name" value="N-acetyltransferase"/>
</dbReference>
<accession>A0A1I0RXL8</accession>